<feature type="domain" description="Winged helix-turn helix" evidence="1">
    <location>
        <begin position="23"/>
        <end position="80"/>
    </location>
</feature>
<evidence type="ECO:0000259" key="1">
    <source>
        <dbReference type="Pfam" id="PF13592"/>
    </source>
</evidence>
<protein>
    <recommendedName>
        <fullName evidence="1">Winged helix-turn helix domain-containing protein</fullName>
    </recommendedName>
</protein>
<dbReference type="Proteomes" id="UP000177042">
    <property type="component" value="Unassembled WGS sequence"/>
</dbReference>
<evidence type="ECO:0000313" key="2">
    <source>
        <dbReference type="EMBL" id="OGE26909.1"/>
    </source>
</evidence>
<sequence>MRSEFFLTSLEQQQLILYLKATTYHTVKQVAAFVEGKYGKKYSVEGMTHLLHKLGFVYKKTKIIPCKLDPKKQEQFKIEYQKLKDSLNPEDKIIFLP</sequence>
<gene>
    <name evidence="2" type="ORF">A3C26_03920</name>
</gene>
<dbReference type="Pfam" id="PF13592">
    <property type="entry name" value="HTH_33"/>
    <property type="match status" value="1"/>
</dbReference>
<name>A0A1F5JE83_9BACT</name>
<dbReference type="AlphaFoldDB" id="A0A1F5JE83"/>
<accession>A0A1F5JE83</accession>
<dbReference type="InterPro" id="IPR025959">
    <property type="entry name" value="Winged_HTH_dom"/>
</dbReference>
<reference evidence="2 3" key="1">
    <citation type="journal article" date="2016" name="Nat. Commun.">
        <title>Thousands of microbial genomes shed light on interconnected biogeochemical processes in an aquifer system.</title>
        <authorList>
            <person name="Anantharaman K."/>
            <person name="Brown C.T."/>
            <person name="Hug L.A."/>
            <person name="Sharon I."/>
            <person name="Castelle C.J."/>
            <person name="Probst A.J."/>
            <person name="Thomas B.C."/>
            <person name="Singh A."/>
            <person name="Wilkins M.J."/>
            <person name="Karaoz U."/>
            <person name="Brodie E.L."/>
            <person name="Williams K.H."/>
            <person name="Hubbard S.S."/>
            <person name="Banfield J.F."/>
        </authorList>
    </citation>
    <scope>NUCLEOTIDE SEQUENCE [LARGE SCALE GENOMIC DNA]</scope>
</reference>
<dbReference type="EMBL" id="MFCX01000001">
    <property type="protein sequence ID" value="OGE26909.1"/>
    <property type="molecule type" value="Genomic_DNA"/>
</dbReference>
<proteinExistence type="predicted"/>
<comment type="caution">
    <text evidence="2">The sequence shown here is derived from an EMBL/GenBank/DDBJ whole genome shotgun (WGS) entry which is preliminary data.</text>
</comment>
<organism evidence="2 3">
    <name type="scientific">Candidatus Daviesbacteria bacterium RIFCSPHIGHO2_02_FULL_39_12</name>
    <dbReference type="NCBI Taxonomy" id="1797770"/>
    <lineage>
        <taxon>Bacteria</taxon>
        <taxon>Candidatus Daviesiibacteriota</taxon>
    </lineage>
</organism>
<evidence type="ECO:0000313" key="3">
    <source>
        <dbReference type="Proteomes" id="UP000177042"/>
    </source>
</evidence>